<gene>
    <name evidence="4" type="primary">LOC111128418</name>
</gene>
<feature type="signal peptide" evidence="1">
    <location>
        <begin position="1"/>
        <end position="19"/>
    </location>
</feature>
<dbReference type="PANTHER" id="PTHR12461:SF18">
    <property type="entry name" value="JMJC DOMAIN-CONTAINING PROTEIN"/>
    <property type="match status" value="1"/>
</dbReference>
<dbReference type="OrthoDB" id="415358at2759"/>
<dbReference type="RefSeq" id="XP_022329722.1">
    <property type="nucleotide sequence ID" value="XM_022474014.1"/>
</dbReference>
<keyword evidence="3" id="KW-1185">Reference proteome</keyword>
<dbReference type="InterPro" id="IPR041667">
    <property type="entry name" value="Cupin_8"/>
</dbReference>
<dbReference type="InterPro" id="IPR003347">
    <property type="entry name" value="JmjC_dom"/>
</dbReference>
<dbReference type="FunFam" id="2.60.120.650:FF:000025">
    <property type="entry name" value="Lysine-specific demethylase 8"/>
    <property type="match status" value="1"/>
</dbReference>
<sequence>MLDSILTVLILSCRYVVDSTDPPVGHLKPIGRHRPPMASIEERGSFPTPQEMFEKYVKASKPVIFRGILEKGMLPAYKLWTDDYLREKYGSESVDVESGKKENRKWNMLSISMADFLNRYKTEDIYMVNDVSPKMAEDINMPSMFLCGGFQNVVQNVIMWFSSGGTKSVLHNDGLDNVNCLIDGEKYLVMIDKKHKAEVEDSGWMKDGQYSKVDVEKVDLLEFPKLRDLPWYEIKLHKGDCVFIPFKWYHHVDSKNGRNLAINIWLHHLTKFNHSNCNNTGFDESKFVSVSQFRKERKVTDFRDFLLGELEDLKHIDWPTFENFVKPFSLLNAKEIEELFDALDADDDEKIIEHEVMIANMEDLFRQIPSLQHLLEESPYEESLGEIEDKERYMDSDTPQVTDEIDEEELKEQQRIFANAARRTLTEREDL</sequence>
<dbReference type="PANTHER" id="PTHR12461">
    <property type="entry name" value="HYPOXIA-INDUCIBLE FACTOR 1 ALPHA INHIBITOR-RELATED"/>
    <property type="match status" value="1"/>
</dbReference>
<evidence type="ECO:0000259" key="2">
    <source>
        <dbReference type="PROSITE" id="PS51184"/>
    </source>
</evidence>
<dbReference type="AlphaFoldDB" id="A0A8B8DNG4"/>
<dbReference type="PROSITE" id="PS51184">
    <property type="entry name" value="JMJC"/>
    <property type="match status" value="1"/>
</dbReference>
<dbReference type="GeneID" id="111128418"/>
<keyword evidence="1" id="KW-0732">Signal</keyword>
<feature type="chain" id="PRO_5034875439" evidence="1">
    <location>
        <begin position="20"/>
        <end position="431"/>
    </location>
</feature>
<dbReference type="Pfam" id="PF13621">
    <property type="entry name" value="Cupin_8"/>
    <property type="match status" value="1"/>
</dbReference>
<dbReference type="Gene3D" id="2.60.120.650">
    <property type="entry name" value="Cupin"/>
    <property type="match status" value="1"/>
</dbReference>
<name>A0A8B8DNG4_CRAVI</name>
<dbReference type="Proteomes" id="UP000694844">
    <property type="component" value="Chromosome 4"/>
</dbReference>
<proteinExistence type="predicted"/>
<evidence type="ECO:0000256" key="1">
    <source>
        <dbReference type="SAM" id="SignalP"/>
    </source>
</evidence>
<evidence type="ECO:0000313" key="3">
    <source>
        <dbReference type="Proteomes" id="UP000694844"/>
    </source>
</evidence>
<evidence type="ECO:0000313" key="4">
    <source>
        <dbReference type="RefSeq" id="XP_022329722.1"/>
    </source>
</evidence>
<organism evidence="3 4">
    <name type="scientific">Crassostrea virginica</name>
    <name type="common">Eastern oyster</name>
    <dbReference type="NCBI Taxonomy" id="6565"/>
    <lineage>
        <taxon>Eukaryota</taxon>
        <taxon>Metazoa</taxon>
        <taxon>Spiralia</taxon>
        <taxon>Lophotrochozoa</taxon>
        <taxon>Mollusca</taxon>
        <taxon>Bivalvia</taxon>
        <taxon>Autobranchia</taxon>
        <taxon>Pteriomorphia</taxon>
        <taxon>Ostreida</taxon>
        <taxon>Ostreoidea</taxon>
        <taxon>Ostreidae</taxon>
        <taxon>Crassostrea</taxon>
    </lineage>
</organism>
<dbReference type="SUPFAM" id="SSF51197">
    <property type="entry name" value="Clavaminate synthase-like"/>
    <property type="match status" value="1"/>
</dbReference>
<reference evidence="4" key="1">
    <citation type="submission" date="2025-08" db="UniProtKB">
        <authorList>
            <consortium name="RefSeq"/>
        </authorList>
    </citation>
    <scope>IDENTIFICATION</scope>
    <source>
        <tissue evidence="4">Whole sample</tissue>
    </source>
</reference>
<accession>A0A8B8DNG4</accession>
<protein>
    <submittedName>
        <fullName evidence="4">Lysine-specific demethylase 8-like</fullName>
    </submittedName>
</protein>
<feature type="domain" description="JmjC" evidence="2">
    <location>
        <begin position="130"/>
        <end position="283"/>
    </location>
</feature>
<dbReference type="KEGG" id="cvn:111128418"/>